<keyword evidence="4" id="KW-0934">Plastid</keyword>
<dbReference type="InterPro" id="IPR003593">
    <property type="entry name" value="AAA+_ATPase"/>
</dbReference>
<dbReference type="PANTHER" id="PTHR20953">
    <property type="entry name" value="KINASE-RELATED"/>
    <property type="match status" value="1"/>
</dbReference>
<dbReference type="Gene3D" id="3.40.50.300">
    <property type="entry name" value="P-loop containing nucleotide triphosphate hydrolases"/>
    <property type="match status" value="1"/>
</dbReference>
<feature type="domain" description="R3H" evidence="3">
    <location>
        <begin position="489"/>
        <end position="550"/>
    </location>
</feature>
<dbReference type="GeneID" id="29998975"/>
<evidence type="ECO:0000259" key="3">
    <source>
        <dbReference type="PROSITE" id="PS51061"/>
    </source>
</evidence>
<protein>
    <recommendedName>
        <fullName evidence="3">R3H domain-containing protein</fullName>
    </recommendedName>
</protein>
<dbReference type="CDD" id="cd00009">
    <property type="entry name" value="AAA"/>
    <property type="match status" value="1"/>
</dbReference>
<dbReference type="InterPro" id="IPR045735">
    <property type="entry name" value="Spore_III_AA_AAA+_ATPase"/>
</dbReference>
<dbReference type="Pfam" id="PF25516">
    <property type="entry name" value="PTPase"/>
    <property type="match status" value="1"/>
</dbReference>
<dbReference type="RefSeq" id="YP_009313939.1">
    <property type="nucleotide sequence ID" value="NC_031659.1"/>
</dbReference>
<dbReference type="InterPro" id="IPR036867">
    <property type="entry name" value="R3H_dom_sf"/>
</dbReference>
<dbReference type="AlphaFoldDB" id="A0A1G4NU20"/>
<dbReference type="SUPFAM" id="SSF82708">
    <property type="entry name" value="R3H domain"/>
    <property type="match status" value="1"/>
</dbReference>
<keyword evidence="2" id="KW-0067">ATP-binding</keyword>
<dbReference type="InterPro" id="IPR058670">
    <property type="entry name" value="PTPase_dom"/>
</dbReference>
<geneLocation type="chloroplast" evidence="4"/>
<dbReference type="InterPro" id="IPR027417">
    <property type="entry name" value="P-loop_NTPase"/>
</dbReference>
<accession>A0A1G4NU20</accession>
<evidence type="ECO:0000256" key="2">
    <source>
        <dbReference type="ARBA" id="ARBA00022840"/>
    </source>
</evidence>
<gene>
    <name evidence="4" type="primary">ycf45</name>
    <name evidence="4" type="ORF">HV00480_150</name>
</gene>
<keyword evidence="1" id="KW-0547">Nucleotide-binding</keyword>
<sequence>MLIADDLDQLLDILPHFVRYPLELHPNRKNLIEVVMDLGRRPEARFPEGPEYLSTQTVSWYDLDYSIKRVGNFSGDNRSGIERTLHRISSIRNRQGNIIGLTCRVGRAIFGTISIIRDLLETGQSILLLGKPGVGKTTAIREIARVLADEMEKRVVIIDTSNEIAGDGDIPHPAIGRARRMQVACPEQQHQVMIEAVENHMPEVIIIDEIGTELESLAARTIAERGVQLVGTAHGNYLESLVKNPMLSDLVGGIQYVTLGDDEAKRRGTQKSVLERKAPPAFQIAIEIHERDNWVIHEKVDETVDQILQGYHFFIQRRIIVNNAVNILCENTVSDPAQLKKKKKTIIADAQDLEFINKSTSNIIAKDVQKISSIQKSQNKLNSTFQKHLLIYPYGLNFQELDVVINMLQLPLSLCREIGKADVILALRSNLKLNSKLRQIARTRRITIYAIHTSTVPQITRALKKMLEINSVAFIRWSEFCSGKTIEQKAALNEAKWAIEKIVIAKKQPVELLSCLADARKIQHELVRFYNLRARSLGEEPYRRLRIYPE</sequence>
<dbReference type="GO" id="GO:0003676">
    <property type="term" value="F:nucleic acid binding"/>
    <property type="evidence" value="ECO:0007669"/>
    <property type="project" value="UniProtKB-UniRule"/>
</dbReference>
<proteinExistence type="predicted"/>
<name>A0A1G4NU20_9FLOR</name>
<reference evidence="4" key="2">
    <citation type="submission" date="2016-10" db="EMBL/GenBank/DDBJ databases">
        <authorList>
            <person name="de Groot N.N."/>
        </authorList>
    </citation>
    <scope>NUCLEOTIDE SEQUENCE</scope>
    <source>
        <strain evidence="4">HV00480</strain>
    </source>
</reference>
<dbReference type="Pfam" id="PF19568">
    <property type="entry name" value="Spore_III_AA"/>
    <property type="match status" value="1"/>
</dbReference>
<dbReference type="SMART" id="SM00393">
    <property type="entry name" value="R3H"/>
    <property type="match status" value="1"/>
</dbReference>
<dbReference type="EMBL" id="LT622867">
    <property type="protein sequence ID" value="SCW22193.1"/>
    <property type="molecule type" value="Genomic_DNA"/>
</dbReference>
<dbReference type="InterPro" id="IPR034081">
    <property type="entry name" value="R3H_AAA"/>
</dbReference>
<evidence type="ECO:0000256" key="1">
    <source>
        <dbReference type="ARBA" id="ARBA00022741"/>
    </source>
</evidence>
<keyword evidence="4" id="KW-0150">Chloroplast</keyword>
<dbReference type="PROSITE" id="PS51061">
    <property type="entry name" value="R3H"/>
    <property type="match status" value="1"/>
</dbReference>
<evidence type="ECO:0000313" key="4">
    <source>
        <dbReference type="EMBL" id="SCW22193.1"/>
    </source>
</evidence>
<dbReference type="InterPro" id="IPR001374">
    <property type="entry name" value="R3H_dom"/>
</dbReference>
<dbReference type="PANTHER" id="PTHR20953:SF3">
    <property type="entry name" value="P-LOOP CONTAINING NUCLEOSIDE TRIPHOSPHATE HYDROLASES SUPERFAMILY PROTEIN"/>
    <property type="match status" value="1"/>
</dbReference>
<dbReference type="GO" id="GO:0005524">
    <property type="term" value="F:ATP binding"/>
    <property type="evidence" value="ECO:0007669"/>
    <property type="project" value="UniProtKB-KW"/>
</dbReference>
<dbReference type="SUPFAM" id="SSF52540">
    <property type="entry name" value="P-loop containing nucleoside triphosphate hydrolases"/>
    <property type="match status" value="1"/>
</dbReference>
<organism evidence="4">
    <name type="scientific">Hommersandiophycus borowitzkae</name>
    <dbReference type="NCBI Taxonomy" id="268573"/>
    <lineage>
        <taxon>Eukaryota</taxon>
        <taxon>Rhodophyta</taxon>
        <taxon>Florideophyceae</taxon>
        <taxon>Nemaliophycidae</taxon>
        <taxon>Nemaliales</taxon>
        <taxon>Liagoraceae</taxon>
        <taxon>Hommersandiophycus</taxon>
    </lineage>
</organism>
<dbReference type="CDD" id="cd02645">
    <property type="entry name" value="R3H_AAA"/>
    <property type="match status" value="1"/>
</dbReference>
<reference evidence="4" key="1">
    <citation type="submission" date="2016-10" db="EMBL/GenBank/DDBJ databases">
        <title>Chloroplast genomes as a tool to resolve red algal phylogenies: a case study in the Nemaliales.</title>
        <authorList>
            <person name="Costa J.F."/>
            <person name="Lin S.M."/>
            <person name="Macaya E.C."/>
            <person name="Fernandez-Garcia C."/>
            <person name="Verbruggen H."/>
        </authorList>
    </citation>
    <scope>NUCLEOTIDE SEQUENCE</scope>
    <source>
        <strain evidence="4">HV00480</strain>
    </source>
</reference>
<dbReference type="SMART" id="SM00382">
    <property type="entry name" value="AAA"/>
    <property type="match status" value="1"/>
</dbReference>
<dbReference type="Pfam" id="PF01424">
    <property type="entry name" value="R3H"/>
    <property type="match status" value="1"/>
</dbReference>